<gene>
    <name evidence="3" type="primary">frr</name>
    <name evidence="5" type="ORF">A2997_01760</name>
</gene>
<dbReference type="NCBIfam" id="TIGR00496">
    <property type="entry name" value="frr"/>
    <property type="match status" value="1"/>
</dbReference>
<dbReference type="STRING" id="1801766.A2997_01760"/>
<keyword evidence="3" id="KW-0963">Cytoplasm</keyword>
<organism evidence="5 6">
    <name type="scientific">Candidatus Nomurabacteria bacterium RIFCSPLOWO2_01_FULL_36_10b</name>
    <dbReference type="NCBI Taxonomy" id="1801766"/>
    <lineage>
        <taxon>Bacteria</taxon>
        <taxon>Candidatus Nomuraibacteriota</taxon>
    </lineage>
</organism>
<dbReference type="InterPro" id="IPR023584">
    <property type="entry name" value="Ribosome_recyc_fac_dom"/>
</dbReference>
<keyword evidence="2 3" id="KW-0648">Protein biosynthesis</keyword>
<dbReference type="InterPro" id="IPR036191">
    <property type="entry name" value="RRF_sf"/>
</dbReference>
<name>A0A1F6WQ00_9BACT</name>
<dbReference type="GO" id="GO:0043023">
    <property type="term" value="F:ribosomal large subunit binding"/>
    <property type="evidence" value="ECO:0007669"/>
    <property type="project" value="TreeGrafter"/>
</dbReference>
<evidence type="ECO:0000256" key="3">
    <source>
        <dbReference type="HAMAP-Rule" id="MF_00040"/>
    </source>
</evidence>
<dbReference type="FunFam" id="3.30.1360.40:FF:000001">
    <property type="entry name" value="Ribosome-recycling factor"/>
    <property type="match status" value="1"/>
</dbReference>
<feature type="domain" description="Ribosome recycling factor" evidence="4">
    <location>
        <begin position="19"/>
        <end position="182"/>
    </location>
</feature>
<comment type="subcellular location">
    <subcellularLocation>
        <location evidence="3">Cytoplasm</location>
    </subcellularLocation>
</comment>
<dbReference type="CDD" id="cd00520">
    <property type="entry name" value="RRF"/>
    <property type="match status" value="1"/>
</dbReference>
<dbReference type="InterPro" id="IPR002661">
    <property type="entry name" value="Ribosome_recyc_fac"/>
</dbReference>
<evidence type="ECO:0000313" key="6">
    <source>
        <dbReference type="Proteomes" id="UP000179448"/>
    </source>
</evidence>
<evidence type="ECO:0000256" key="2">
    <source>
        <dbReference type="ARBA" id="ARBA00022917"/>
    </source>
</evidence>
<dbReference type="Gene3D" id="1.10.132.20">
    <property type="entry name" value="Ribosome-recycling factor"/>
    <property type="match status" value="1"/>
</dbReference>
<protein>
    <recommendedName>
        <fullName evidence="3">Ribosome-recycling factor</fullName>
        <shortName evidence="3">RRF</shortName>
    </recommendedName>
    <alternativeName>
        <fullName evidence="3">Ribosome-releasing factor</fullName>
    </alternativeName>
</protein>
<dbReference type="AlphaFoldDB" id="A0A1F6WQ00"/>
<comment type="function">
    <text evidence="3">Responsible for the release of ribosomes from messenger RNA at the termination of protein biosynthesis. May increase the efficiency of translation by recycling ribosomes from one round of translation to another.</text>
</comment>
<dbReference type="SUPFAM" id="SSF55194">
    <property type="entry name" value="Ribosome recycling factor, RRF"/>
    <property type="match status" value="1"/>
</dbReference>
<evidence type="ECO:0000256" key="1">
    <source>
        <dbReference type="ARBA" id="ARBA00005912"/>
    </source>
</evidence>
<dbReference type="EMBL" id="MFUQ01000011">
    <property type="protein sequence ID" value="OGI83815.1"/>
    <property type="molecule type" value="Genomic_DNA"/>
</dbReference>
<dbReference type="Pfam" id="PF01765">
    <property type="entry name" value="RRF"/>
    <property type="match status" value="1"/>
</dbReference>
<dbReference type="Proteomes" id="UP000179448">
    <property type="component" value="Unassembled WGS sequence"/>
</dbReference>
<evidence type="ECO:0000313" key="5">
    <source>
        <dbReference type="EMBL" id="OGI83815.1"/>
    </source>
</evidence>
<dbReference type="HAMAP" id="MF_00040">
    <property type="entry name" value="RRF"/>
    <property type="match status" value="1"/>
</dbReference>
<accession>A0A1F6WQ00</accession>
<dbReference type="Gene3D" id="3.30.1360.40">
    <property type="match status" value="1"/>
</dbReference>
<sequence length="184" mass="20916">MAFNFAKFKDHLITTEEWLRKEYSHISTGRANPALLDSITVESYGSHQPIRNIASISIEESRTLRIVPWDKSQIGAIQKAIQTSGLPFSVSADSDGVRAMIPQLTEENKRGIVKLLKEKLEDARITVRGHRQDVDKEIDFDETAGNLSEDDKKRAKDEMQKLVDIANKNLEEIFMTKEKDIMSI</sequence>
<proteinExistence type="inferred from homology"/>
<dbReference type="PANTHER" id="PTHR20982">
    <property type="entry name" value="RIBOSOME RECYCLING FACTOR"/>
    <property type="match status" value="1"/>
</dbReference>
<evidence type="ECO:0000259" key="4">
    <source>
        <dbReference type="Pfam" id="PF01765"/>
    </source>
</evidence>
<reference evidence="5 6" key="1">
    <citation type="journal article" date="2016" name="Nat. Commun.">
        <title>Thousands of microbial genomes shed light on interconnected biogeochemical processes in an aquifer system.</title>
        <authorList>
            <person name="Anantharaman K."/>
            <person name="Brown C.T."/>
            <person name="Hug L.A."/>
            <person name="Sharon I."/>
            <person name="Castelle C.J."/>
            <person name="Probst A.J."/>
            <person name="Thomas B.C."/>
            <person name="Singh A."/>
            <person name="Wilkins M.J."/>
            <person name="Karaoz U."/>
            <person name="Brodie E.L."/>
            <person name="Williams K.H."/>
            <person name="Hubbard S.S."/>
            <person name="Banfield J.F."/>
        </authorList>
    </citation>
    <scope>NUCLEOTIDE SEQUENCE [LARGE SCALE GENOMIC DNA]</scope>
</reference>
<dbReference type="GO" id="GO:0005737">
    <property type="term" value="C:cytoplasm"/>
    <property type="evidence" value="ECO:0007669"/>
    <property type="project" value="UniProtKB-SubCell"/>
</dbReference>
<dbReference type="GO" id="GO:0006415">
    <property type="term" value="P:translational termination"/>
    <property type="evidence" value="ECO:0007669"/>
    <property type="project" value="UniProtKB-UniRule"/>
</dbReference>
<comment type="caution">
    <text evidence="5">The sequence shown here is derived from an EMBL/GenBank/DDBJ whole genome shotgun (WGS) entry which is preliminary data.</text>
</comment>
<dbReference type="PANTHER" id="PTHR20982:SF3">
    <property type="entry name" value="MITOCHONDRIAL RIBOSOME RECYCLING FACTOR PSEUDO 1"/>
    <property type="match status" value="1"/>
</dbReference>
<comment type="similarity">
    <text evidence="1 3">Belongs to the RRF family.</text>
</comment>